<keyword evidence="1" id="KW-0732">Signal</keyword>
<proteinExistence type="predicted"/>
<feature type="chain" id="PRO_5046483134" description="Pseudouridine synthase" evidence="1">
    <location>
        <begin position="22"/>
        <end position="156"/>
    </location>
</feature>
<sequence length="156" mass="17305">MKKSLTLAALSICAASSVVFATSDTPQESQPILSLSVYDMSGQVPMDLGKKEISRSIPKQQLCWTANGEFNKQISIIEIFKSPKKMTFSIPKNLGSVKTSKDGKTHTIAMTREPLNQGKFVVNCWRFDEKDPVGQYSIQVQLGDIVYDPLTFNVVK</sequence>
<organism evidence="2 3">
    <name type="scientific">Haemophilus quentini</name>
    <dbReference type="NCBI Taxonomy" id="123834"/>
    <lineage>
        <taxon>Bacteria</taxon>
        <taxon>Pseudomonadati</taxon>
        <taxon>Pseudomonadota</taxon>
        <taxon>Gammaproteobacteria</taxon>
        <taxon>Pasteurellales</taxon>
        <taxon>Pasteurellaceae</taxon>
        <taxon>Haemophilus</taxon>
    </lineage>
</organism>
<dbReference type="RefSeq" id="WP_005641009.1">
    <property type="nucleotide sequence ID" value="NZ_MCII02000014.1"/>
</dbReference>
<dbReference type="Proteomes" id="UP000175677">
    <property type="component" value="Unassembled WGS sequence"/>
</dbReference>
<evidence type="ECO:0008006" key="4">
    <source>
        <dbReference type="Google" id="ProtNLM"/>
    </source>
</evidence>
<keyword evidence="3" id="KW-1185">Reference proteome</keyword>
<dbReference type="EMBL" id="MDJC01000019">
    <property type="protein sequence ID" value="OEY76426.1"/>
    <property type="molecule type" value="Genomic_DNA"/>
</dbReference>
<gene>
    <name evidence="2" type="ORF">BFQ30_08650</name>
</gene>
<reference evidence="2 3" key="1">
    <citation type="submission" date="2016-08" db="EMBL/GenBank/DDBJ databases">
        <authorList>
            <person name="Eshaghi A."/>
            <person name="Soares D."/>
            <person name="Kus J."/>
            <person name="Richardson D."/>
            <person name="Li A."/>
            <person name="Patel S.N."/>
        </authorList>
    </citation>
    <scope>NUCLEOTIDE SEQUENCE [LARGE SCALE GENOMIC DNA]</scope>
    <source>
        <strain evidence="2 3">C860</strain>
    </source>
</reference>
<accession>A0ABX3BQG3</accession>
<comment type="caution">
    <text evidence="2">The sequence shown here is derived from an EMBL/GenBank/DDBJ whole genome shotgun (WGS) entry which is preliminary data.</text>
</comment>
<name>A0ABX3BQG3_9PAST</name>
<evidence type="ECO:0000313" key="2">
    <source>
        <dbReference type="EMBL" id="OEY76426.1"/>
    </source>
</evidence>
<feature type="signal peptide" evidence="1">
    <location>
        <begin position="1"/>
        <end position="21"/>
    </location>
</feature>
<protein>
    <recommendedName>
        <fullName evidence="4">Pseudouridine synthase</fullName>
    </recommendedName>
</protein>
<evidence type="ECO:0000313" key="3">
    <source>
        <dbReference type="Proteomes" id="UP000175677"/>
    </source>
</evidence>
<evidence type="ECO:0000256" key="1">
    <source>
        <dbReference type="SAM" id="SignalP"/>
    </source>
</evidence>